<dbReference type="RefSeq" id="WP_165094034.1">
    <property type="nucleotide sequence ID" value="NZ_JAAKGU010000001.1"/>
</dbReference>
<accession>A0A6M1PDI9</accession>
<protein>
    <submittedName>
        <fullName evidence="1">Uncharacterized protein</fullName>
    </submittedName>
</protein>
<proteinExistence type="predicted"/>
<dbReference type="EMBL" id="JAAKGU010000001">
    <property type="protein sequence ID" value="NGM81307.1"/>
    <property type="molecule type" value="Genomic_DNA"/>
</dbReference>
<evidence type="ECO:0000313" key="1">
    <source>
        <dbReference type="EMBL" id="NGM81307.1"/>
    </source>
</evidence>
<sequence>MSKNILNFKTLTLKEQEGYYDTLWHWIFSDDKTYDLYKHCRETLGHSVPIEISNFFSDYCEMLNQEAPDEVEGYESAYEKELKEYEDFKSRGNTDKKDMDIINIISKVKPLYEGRDDADAEMVRSLLMMLCASNGMEYPNDETEVDYLLKNIKFGGI</sequence>
<evidence type="ECO:0000313" key="2">
    <source>
        <dbReference type="Proteomes" id="UP000480151"/>
    </source>
</evidence>
<keyword evidence="2" id="KW-1185">Reference proteome</keyword>
<gene>
    <name evidence="1" type="ORF">G5B47_02645</name>
</gene>
<organism evidence="1 2">
    <name type="scientific">Paenibacillus apii</name>
    <dbReference type="NCBI Taxonomy" id="1850370"/>
    <lineage>
        <taxon>Bacteria</taxon>
        <taxon>Bacillati</taxon>
        <taxon>Bacillota</taxon>
        <taxon>Bacilli</taxon>
        <taxon>Bacillales</taxon>
        <taxon>Paenibacillaceae</taxon>
        <taxon>Paenibacillus</taxon>
    </lineage>
</organism>
<comment type="caution">
    <text evidence="1">The sequence shown here is derived from an EMBL/GenBank/DDBJ whole genome shotgun (WGS) entry which is preliminary data.</text>
</comment>
<name>A0A6M1PDI9_9BACL</name>
<dbReference type="Proteomes" id="UP000480151">
    <property type="component" value="Unassembled WGS sequence"/>
</dbReference>
<dbReference type="AlphaFoldDB" id="A0A6M1PDI9"/>
<reference evidence="1 2" key="1">
    <citation type="submission" date="2020-02" db="EMBL/GenBank/DDBJ databases">
        <authorList>
            <person name="Gao J."/>
            <person name="Sun J."/>
        </authorList>
    </citation>
    <scope>NUCLEOTIDE SEQUENCE [LARGE SCALE GENOMIC DNA]</scope>
    <source>
        <strain evidence="1 2">7124</strain>
    </source>
</reference>